<reference evidence="13 14" key="1">
    <citation type="submission" date="2016-01" db="EMBL/GenBank/DDBJ databases">
        <title>Genome sequence of Ca. Arsenophonus lipopteni, the exclusive symbiont of a blood sucking fly Lipoptena cervi (Diptera: Hippoboscidae).</title>
        <authorList>
            <person name="Novakova E."/>
            <person name="Hypsa V."/>
            <person name="Nguyen P."/>
            <person name="Husnik F."/>
            <person name="Darby A.C."/>
        </authorList>
    </citation>
    <scope>NUCLEOTIDE SEQUENCE [LARGE SCALE GENOMIC DNA]</scope>
    <source>
        <strain evidence="13 14">CB</strain>
    </source>
</reference>
<dbReference type="GO" id="GO:0055085">
    <property type="term" value="P:transmembrane transport"/>
    <property type="evidence" value="ECO:0007669"/>
    <property type="project" value="InterPro"/>
</dbReference>
<dbReference type="InterPro" id="IPR005495">
    <property type="entry name" value="LptG/LptF_permease"/>
</dbReference>
<dbReference type="STRING" id="634113.AUT07_00638"/>
<evidence type="ECO:0000256" key="6">
    <source>
        <dbReference type="ARBA" id="ARBA00022475"/>
    </source>
</evidence>
<evidence type="ECO:0000313" key="13">
    <source>
        <dbReference type="EMBL" id="AMA65189.1"/>
    </source>
</evidence>
<keyword evidence="9 12" id="KW-1133">Transmembrane helix</keyword>
<accession>A0A120HPY6</accession>
<comment type="similarity">
    <text evidence="3">Belongs to the LptF/LptG family.</text>
</comment>
<dbReference type="RefSeq" id="WP_066284035.1">
    <property type="nucleotide sequence ID" value="NZ_CP013920.1"/>
</dbReference>
<evidence type="ECO:0000256" key="12">
    <source>
        <dbReference type="SAM" id="Phobius"/>
    </source>
</evidence>
<dbReference type="PATRIC" id="fig|634113.3.peg.602"/>
<evidence type="ECO:0000256" key="11">
    <source>
        <dbReference type="ARBA" id="ARBA00026081"/>
    </source>
</evidence>
<dbReference type="GO" id="GO:0015920">
    <property type="term" value="P:lipopolysaccharide transport"/>
    <property type="evidence" value="ECO:0007669"/>
    <property type="project" value="TreeGrafter"/>
</dbReference>
<evidence type="ECO:0000256" key="9">
    <source>
        <dbReference type="ARBA" id="ARBA00022989"/>
    </source>
</evidence>
<feature type="transmembrane region" description="Helical" evidence="12">
    <location>
        <begin position="328"/>
        <end position="353"/>
    </location>
</feature>
<proteinExistence type="inferred from homology"/>
<dbReference type="EMBL" id="CP013920">
    <property type="protein sequence ID" value="AMA65189.1"/>
    <property type="molecule type" value="Genomic_DNA"/>
</dbReference>
<evidence type="ECO:0000313" key="14">
    <source>
        <dbReference type="Proteomes" id="UP000069926"/>
    </source>
</evidence>
<dbReference type="Proteomes" id="UP000069926">
    <property type="component" value="Chromosome"/>
</dbReference>
<keyword evidence="6" id="KW-1003">Cell membrane</keyword>
<evidence type="ECO:0000256" key="10">
    <source>
        <dbReference type="ARBA" id="ARBA00023136"/>
    </source>
</evidence>
<dbReference type="GO" id="GO:0043190">
    <property type="term" value="C:ATP-binding cassette (ABC) transporter complex"/>
    <property type="evidence" value="ECO:0007669"/>
    <property type="project" value="InterPro"/>
</dbReference>
<dbReference type="KEGG" id="asy:AUT07_00638"/>
<evidence type="ECO:0000256" key="4">
    <source>
        <dbReference type="ARBA" id="ARBA00014213"/>
    </source>
</evidence>
<organism evidence="13 14">
    <name type="scientific">Candidatus Arsenophonus lipoptenae</name>
    <dbReference type="NCBI Taxonomy" id="634113"/>
    <lineage>
        <taxon>Bacteria</taxon>
        <taxon>Pseudomonadati</taxon>
        <taxon>Pseudomonadota</taxon>
        <taxon>Gammaproteobacteria</taxon>
        <taxon>Enterobacterales</taxon>
        <taxon>Morganellaceae</taxon>
        <taxon>Arsenophonus</taxon>
    </lineage>
</organism>
<keyword evidence="14" id="KW-1185">Reference proteome</keyword>
<feature type="transmembrane region" description="Helical" evidence="12">
    <location>
        <begin position="97"/>
        <end position="121"/>
    </location>
</feature>
<evidence type="ECO:0000256" key="2">
    <source>
        <dbReference type="ARBA" id="ARBA00004429"/>
    </source>
</evidence>
<dbReference type="NCBIfam" id="TIGR04407">
    <property type="entry name" value="LptF_YjgP"/>
    <property type="match status" value="1"/>
</dbReference>
<evidence type="ECO:0000256" key="7">
    <source>
        <dbReference type="ARBA" id="ARBA00022519"/>
    </source>
</evidence>
<dbReference type="AlphaFoldDB" id="A0A120HPY6"/>
<evidence type="ECO:0000256" key="8">
    <source>
        <dbReference type="ARBA" id="ARBA00022692"/>
    </source>
</evidence>
<evidence type="ECO:0000256" key="3">
    <source>
        <dbReference type="ARBA" id="ARBA00007725"/>
    </source>
</evidence>
<keyword evidence="7" id="KW-0997">Cell inner membrane</keyword>
<feature type="transmembrane region" description="Helical" evidence="12">
    <location>
        <begin position="48"/>
        <end position="76"/>
    </location>
</feature>
<comment type="function">
    <text evidence="1">Part of the ABC transporter complex LptBFG involved in the translocation of lipopolysaccharide (LPS) from the inner membrane to the outer membrane.</text>
</comment>
<feature type="transmembrane region" description="Helical" evidence="12">
    <location>
        <begin position="296"/>
        <end position="316"/>
    </location>
</feature>
<keyword evidence="10 12" id="KW-0472">Membrane</keyword>
<comment type="subunit">
    <text evidence="11">Component of the lipopolysaccharide transport and assembly complex. The LptBFG transporter is composed of two ATP-binding proteins (LptB) and two transmembrane proteins (LptF and LptG).</text>
</comment>
<evidence type="ECO:0000256" key="1">
    <source>
        <dbReference type="ARBA" id="ARBA00002265"/>
    </source>
</evidence>
<keyword evidence="8 12" id="KW-0812">Transmembrane</keyword>
<sequence>MIIIRSLVKETLKSQISILFILILIFFSQKTINILSSAVQGNIPSDLIFVLLGYGIPQMAQLILPLSLFFGLLMTYSKLYINSEITVMHACGFGKKILVISALILVLFTTFIATLNVALLLPLSEKYQEQALANAKANPSLANIVEGQFKTSKNQNFVLYINEVNSKKFNDIFIAKLRKDNHQYPSVIIAKSGHIHEDIDGNQIIILDKGIHYEGRALLNNFRITNFKDYQSIIDHKETTVISNKIEQKNMFQLWHSTDIASKIEFHWRLTLVLSVLIMALIAVPLSKVNPRQGRVLSILPAMLLYLFFFLLQSTLHSNAKKGVIDPIITIWLVNVAFLLLSIILNIWDIIFIRKLRFLLYRILS</sequence>
<keyword evidence="5" id="KW-0813">Transport</keyword>
<feature type="transmembrane region" description="Helical" evidence="12">
    <location>
        <begin position="12"/>
        <end position="28"/>
    </location>
</feature>
<evidence type="ECO:0000256" key="5">
    <source>
        <dbReference type="ARBA" id="ARBA00022448"/>
    </source>
</evidence>
<dbReference type="PANTHER" id="PTHR33529">
    <property type="entry name" value="SLR0882 PROTEIN-RELATED"/>
    <property type="match status" value="1"/>
</dbReference>
<dbReference type="Pfam" id="PF03739">
    <property type="entry name" value="LptF_LptG"/>
    <property type="match status" value="1"/>
</dbReference>
<gene>
    <name evidence="13" type="primary">lptF</name>
    <name evidence="13" type="ORF">AUT07_00638</name>
</gene>
<comment type="subcellular location">
    <subcellularLocation>
        <location evidence="2">Cell inner membrane</location>
        <topology evidence="2">Multi-pass membrane protein</topology>
    </subcellularLocation>
</comment>
<dbReference type="PANTHER" id="PTHR33529:SF7">
    <property type="entry name" value="LIPOPOLYSACCHARIDE EXPORT SYSTEM PERMEASE PROTEIN LPTF"/>
    <property type="match status" value="1"/>
</dbReference>
<feature type="transmembrane region" description="Helical" evidence="12">
    <location>
        <begin position="266"/>
        <end position="284"/>
    </location>
</feature>
<name>A0A120HPY6_9GAMM</name>
<dbReference type="InterPro" id="IPR030922">
    <property type="entry name" value="LptF"/>
</dbReference>
<protein>
    <recommendedName>
        <fullName evidence="4">Lipopolysaccharide export system permease protein LptF</fullName>
    </recommendedName>
</protein>
<dbReference type="OrthoDB" id="9778062at2"/>